<sequence length="125" mass="14336">MKKKVLMAVLALSAMSCYNIERNCADFKTGKFEFEYEVDGVKKVSNFVRNDTLEIDTYEGKTDSSKVRWINDCEFVLEKINPKNMAEKQAVHMKILSTEGNSYTFEFSRLGEAKKQKGTVTKIND</sequence>
<gene>
    <name evidence="1" type="ORF">EG849_08430</name>
</gene>
<dbReference type="PROSITE" id="PS51257">
    <property type="entry name" value="PROKAR_LIPOPROTEIN"/>
    <property type="match status" value="1"/>
</dbReference>
<evidence type="ECO:0000313" key="1">
    <source>
        <dbReference type="EMBL" id="RRJ91410.1"/>
    </source>
</evidence>
<comment type="caution">
    <text evidence="1">The sequence shown here is derived from an EMBL/GenBank/DDBJ whole genome shotgun (WGS) entry which is preliminary data.</text>
</comment>
<accession>A0A3P3W8U7</accession>
<dbReference type="OrthoDB" id="1202013at2"/>
<dbReference type="EMBL" id="RQVR01000008">
    <property type="protein sequence ID" value="RRJ91410.1"/>
    <property type="molecule type" value="Genomic_DNA"/>
</dbReference>
<dbReference type="AlphaFoldDB" id="A0A3P3W8U7"/>
<reference evidence="1 2" key="1">
    <citation type="submission" date="2018-11" db="EMBL/GenBank/DDBJ databases">
        <title>Flavobacterium sp. nov., YIM 102600 draft genome.</title>
        <authorList>
            <person name="Li G."/>
            <person name="Jiang Y."/>
        </authorList>
    </citation>
    <scope>NUCLEOTIDE SEQUENCE [LARGE SCALE GENOMIC DNA]</scope>
    <source>
        <strain evidence="1 2">YIM 102600</strain>
    </source>
</reference>
<name>A0A3P3W8U7_9FLAO</name>
<keyword evidence="2" id="KW-1185">Reference proteome</keyword>
<dbReference type="Proteomes" id="UP000271937">
    <property type="component" value="Unassembled WGS sequence"/>
</dbReference>
<proteinExistence type="predicted"/>
<evidence type="ECO:0000313" key="2">
    <source>
        <dbReference type="Proteomes" id="UP000271937"/>
    </source>
</evidence>
<dbReference type="GO" id="GO:0016853">
    <property type="term" value="F:isomerase activity"/>
    <property type="evidence" value="ECO:0007669"/>
    <property type="project" value="UniProtKB-KW"/>
</dbReference>
<protein>
    <submittedName>
        <fullName evidence="1">DNA topoisomerase IV</fullName>
    </submittedName>
</protein>
<organism evidence="1 2">
    <name type="scientific">Flavobacterium macacae</name>
    <dbReference type="NCBI Taxonomy" id="2488993"/>
    <lineage>
        <taxon>Bacteria</taxon>
        <taxon>Pseudomonadati</taxon>
        <taxon>Bacteroidota</taxon>
        <taxon>Flavobacteriia</taxon>
        <taxon>Flavobacteriales</taxon>
        <taxon>Flavobacteriaceae</taxon>
        <taxon>Flavobacterium</taxon>
    </lineage>
</organism>
<dbReference type="RefSeq" id="WP_125012644.1">
    <property type="nucleotide sequence ID" value="NZ_RQVR01000008.1"/>
</dbReference>
<keyword evidence="1" id="KW-0413">Isomerase</keyword>